<dbReference type="AlphaFoldDB" id="A0A370TU12"/>
<dbReference type="GeneID" id="43596193"/>
<feature type="region of interest" description="Disordered" evidence="1">
    <location>
        <begin position="78"/>
        <end position="108"/>
    </location>
</feature>
<evidence type="ECO:0000256" key="1">
    <source>
        <dbReference type="SAM" id="MobiDB-lite"/>
    </source>
</evidence>
<comment type="caution">
    <text evidence="2">The sequence shown here is derived from an EMBL/GenBank/DDBJ whole genome shotgun (WGS) entry which is preliminary data.</text>
</comment>
<gene>
    <name evidence="2" type="ORF">BP5553_03344</name>
</gene>
<protein>
    <submittedName>
        <fullName evidence="2">Uncharacterized protein</fullName>
    </submittedName>
</protein>
<name>A0A370TU12_9HELO</name>
<sequence length="123" mass="13370">MDNNVASSHRERGERPAAFPEASNTGAEASLSPPLLDTRVDKNHMTHESQQSNITPSKSTSTIAALVHLKLRDPIFVSSSTRQLPDPQVAQRSRGIPDPNPTSQDFRLMRSAHAAALPPSLRP</sequence>
<dbReference type="EMBL" id="NPIC01000002">
    <property type="protein sequence ID" value="RDL39004.1"/>
    <property type="molecule type" value="Genomic_DNA"/>
</dbReference>
<feature type="compositionally biased region" description="Basic and acidic residues" evidence="1">
    <location>
        <begin position="38"/>
        <end position="47"/>
    </location>
</feature>
<accession>A0A370TU12</accession>
<evidence type="ECO:0000313" key="2">
    <source>
        <dbReference type="EMBL" id="RDL39004.1"/>
    </source>
</evidence>
<reference evidence="2 3" key="1">
    <citation type="journal article" date="2018" name="IMA Fungus">
        <title>IMA Genome-F 9: Draft genome sequence of Annulohypoxylon stygium, Aspergillus mulundensis, Berkeleyomyces basicola (syn. Thielaviopsis basicola), Ceratocystis smalleyi, two Cercospora beticola strains, Coleophoma cylindrospora, Fusarium fracticaudum, Phialophora cf. hyalina, and Morchella septimelata.</title>
        <authorList>
            <person name="Wingfield B.D."/>
            <person name="Bills G.F."/>
            <person name="Dong Y."/>
            <person name="Huang W."/>
            <person name="Nel W.J."/>
            <person name="Swalarsk-Parry B.S."/>
            <person name="Vaghefi N."/>
            <person name="Wilken P.M."/>
            <person name="An Z."/>
            <person name="de Beer Z.W."/>
            <person name="De Vos L."/>
            <person name="Chen L."/>
            <person name="Duong T.A."/>
            <person name="Gao Y."/>
            <person name="Hammerbacher A."/>
            <person name="Kikkert J.R."/>
            <person name="Li Y."/>
            <person name="Li H."/>
            <person name="Li K."/>
            <person name="Li Q."/>
            <person name="Liu X."/>
            <person name="Ma X."/>
            <person name="Naidoo K."/>
            <person name="Pethybridge S.J."/>
            <person name="Sun J."/>
            <person name="Steenkamp E.T."/>
            <person name="van der Nest M.A."/>
            <person name="van Wyk S."/>
            <person name="Wingfield M.J."/>
            <person name="Xiong C."/>
            <person name="Yue Q."/>
            <person name="Zhang X."/>
        </authorList>
    </citation>
    <scope>NUCLEOTIDE SEQUENCE [LARGE SCALE GENOMIC DNA]</scope>
    <source>
        <strain evidence="2 3">BP 5553</strain>
    </source>
</reference>
<feature type="compositionally biased region" description="Polar residues" evidence="1">
    <location>
        <begin position="48"/>
        <end position="59"/>
    </location>
</feature>
<dbReference type="Proteomes" id="UP000254866">
    <property type="component" value="Unassembled WGS sequence"/>
</dbReference>
<evidence type="ECO:0000313" key="3">
    <source>
        <dbReference type="Proteomes" id="UP000254866"/>
    </source>
</evidence>
<keyword evidence="3" id="KW-1185">Reference proteome</keyword>
<proteinExistence type="predicted"/>
<feature type="region of interest" description="Disordered" evidence="1">
    <location>
        <begin position="1"/>
        <end position="59"/>
    </location>
</feature>
<dbReference type="RefSeq" id="XP_031871660.1">
    <property type="nucleotide sequence ID" value="XM_032011967.1"/>
</dbReference>
<organism evidence="2 3">
    <name type="scientific">Venustampulla echinocandica</name>
    <dbReference type="NCBI Taxonomy" id="2656787"/>
    <lineage>
        <taxon>Eukaryota</taxon>
        <taxon>Fungi</taxon>
        <taxon>Dikarya</taxon>
        <taxon>Ascomycota</taxon>
        <taxon>Pezizomycotina</taxon>
        <taxon>Leotiomycetes</taxon>
        <taxon>Helotiales</taxon>
        <taxon>Pleuroascaceae</taxon>
        <taxon>Venustampulla</taxon>
    </lineage>
</organism>